<evidence type="ECO:0000256" key="7">
    <source>
        <dbReference type="SAM" id="Phobius"/>
    </source>
</evidence>
<evidence type="ECO:0000256" key="2">
    <source>
        <dbReference type="ARBA" id="ARBA00010265"/>
    </source>
</evidence>
<evidence type="ECO:0000313" key="8">
    <source>
        <dbReference type="EMBL" id="CDX20949.1"/>
    </source>
</evidence>
<evidence type="ECO:0000256" key="3">
    <source>
        <dbReference type="ARBA" id="ARBA00022692"/>
    </source>
</evidence>
<protein>
    <submittedName>
        <fullName evidence="8">Putative conjugative DNA transfer protein</fullName>
    </submittedName>
</protein>
<dbReference type="Pfam" id="PF03743">
    <property type="entry name" value="TrbI"/>
    <property type="match status" value="1"/>
</dbReference>
<gene>
    <name evidence="8" type="primary">trbLp</name>
    <name evidence="8" type="ORF">MPL3356_340110</name>
</gene>
<evidence type="ECO:0000256" key="4">
    <source>
        <dbReference type="ARBA" id="ARBA00022989"/>
    </source>
</evidence>
<evidence type="ECO:0000313" key="9">
    <source>
        <dbReference type="Proteomes" id="UP000045285"/>
    </source>
</evidence>
<keyword evidence="5 7" id="KW-0472">Membrane</keyword>
<reference evidence="9" key="1">
    <citation type="submission" date="2014-08" db="EMBL/GenBank/DDBJ databases">
        <authorList>
            <person name="Moulin L."/>
        </authorList>
    </citation>
    <scope>NUCLEOTIDE SEQUENCE [LARGE SCALE GENOMIC DNA]</scope>
</reference>
<keyword evidence="4 7" id="KW-1133">Transmembrane helix</keyword>
<sequence length="494" mass="53453">MTLSAWVKQALCTRKNHGGVGWDMKGDSPNIGHRQDPVAAETGADASVDPEREKLLIRRRARQTGKSKRGRGREFFVAAALLAGAIAFWLALGPARMAAILGLHVDDGQKTSQVDLEVDRLVKDRPELDFSFPDVQPQAVEPKADEIEKRLNELIIKIGKVVSDKARTNMSAADVQELLERYSERMVQSLRPEWDKVEVENARLRGEALRLETERKAADEAAKLNAENSRRLREIDTKQRESNGVIMDEPRASSASVDSVPQRPQDRGANDRSLASGPGTEAETSVSRTLADPSRTVAQGTMISAVLETAINTELPGNIRAHVIEPVFSFDGSRILLPAGTRLIGTFGNRDDIEQERVLIGWDRALTPDGKSIALGSIGTDLLGRAGTEGNVDNHYAKKISAAVLVSTIGALPSIIPAMTGGSKSSRDGGATITVEGGGLGNTRRDGQVTSNVASTVSGQSEDILNKYLSQPPVLRVAQGEEIRVFVNRDLIIR</sequence>
<dbReference type="CDD" id="cd16429">
    <property type="entry name" value="VirB10"/>
    <property type="match status" value="1"/>
</dbReference>
<organism evidence="8 9">
    <name type="scientific">Mesorhizobium plurifarium</name>
    <dbReference type="NCBI Taxonomy" id="69974"/>
    <lineage>
        <taxon>Bacteria</taxon>
        <taxon>Pseudomonadati</taxon>
        <taxon>Pseudomonadota</taxon>
        <taxon>Alphaproteobacteria</taxon>
        <taxon>Hyphomicrobiales</taxon>
        <taxon>Phyllobacteriaceae</taxon>
        <taxon>Mesorhizobium</taxon>
    </lineage>
</organism>
<evidence type="ECO:0000256" key="1">
    <source>
        <dbReference type="ARBA" id="ARBA00004167"/>
    </source>
</evidence>
<dbReference type="EMBL" id="CCMZ01000028">
    <property type="protein sequence ID" value="CDX20949.1"/>
    <property type="molecule type" value="Genomic_DNA"/>
</dbReference>
<proteinExistence type="inferred from homology"/>
<feature type="compositionally biased region" description="Basic and acidic residues" evidence="6">
    <location>
        <begin position="230"/>
        <end position="241"/>
    </location>
</feature>
<feature type="region of interest" description="Disordered" evidence="6">
    <location>
        <begin position="22"/>
        <end position="46"/>
    </location>
</feature>
<dbReference type="AlphaFoldDB" id="A0A090FPS4"/>
<dbReference type="InterPro" id="IPR042217">
    <property type="entry name" value="T4SS_VirB10/TrbI"/>
</dbReference>
<comment type="subcellular location">
    <subcellularLocation>
        <location evidence="1">Membrane</location>
        <topology evidence="1">Single-pass membrane protein</topology>
    </subcellularLocation>
</comment>
<comment type="similarity">
    <text evidence="2">Belongs to the TrbI/VirB10 family.</text>
</comment>
<evidence type="ECO:0000256" key="5">
    <source>
        <dbReference type="ARBA" id="ARBA00023136"/>
    </source>
</evidence>
<keyword evidence="9" id="KW-1185">Reference proteome</keyword>
<feature type="transmembrane region" description="Helical" evidence="7">
    <location>
        <begin position="75"/>
        <end position="92"/>
    </location>
</feature>
<dbReference type="Gene3D" id="2.40.128.260">
    <property type="entry name" value="Type IV secretion system, VirB10/TraB/TrbI"/>
    <property type="match status" value="1"/>
</dbReference>
<keyword evidence="3 7" id="KW-0812">Transmembrane</keyword>
<dbReference type="GO" id="GO:0016020">
    <property type="term" value="C:membrane"/>
    <property type="evidence" value="ECO:0007669"/>
    <property type="project" value="UniProtKB-SubCell"/>
</dbReference>
<name>A0A090FPS4_MESPL</name>
<accession>A0A090FPS4</accession>
<feature type="region of interest" description="Disordered" evidence="6">
    <location>
        <begin position="230"/>
        <end position="293"/>
    </location>
</feature>
<dbReference type="Proteomes" id="UP000045285">
    <property type="component" value="Unassembled WGS sequence"/>
</dbReference>
<feature type="region of interest" description="Disordered" evidence="6">
    <location>
        <begin position="421"/>
        <end position="447"/>
    </location>
</feature>
<dbReference type="InterPro" id="IPR005498">
    <property type="entry name" value="T4SS_VirB10/TraB/TrbI"/>
</dbReference>
<evidence type="ECO:0000256" key="6">
    <source>
        <dbReference type="SAM" id="MobiDB-lite"/>
    </source>
</evidence>